<dbReference type="PANTHER" id="PTHR45662">
    <property type="entry name" value="PHOSPHATIDYLINOSITIDE PHOSPHATASE SAC1"/>
    <property type="match status" value="1"/>
</dbReference>
<evidence type="ECO:0000256" key="7">
    <source>
        <dbReference type="SAM" id="Phobius"/>
    </source>
</evidence>
<keyword evidence="7" id="KW-1133">Transmembrane helix</keyword>
<dbReference type="OMA" id="ITKAQPV"/>
<dbReference type="Proteomes" id="UP000008144">
    <property type="component" value="Chromosome 5"/>
</dbReference>
<dbReference type="HOGENOM" id="CLU_003016_7_4_1"/>
<feature type="transmembrane region" description="Helical" evidence="7">
    <location>
        <begin position="525"/>
        <end position="545"/>
    </location>
</feature>
<feature type="transmembrane region" description="Helical" evidence="7">
    <location>
        <begin position="551"/>
        <end position="570"/>
    </location>
</feature>
<dbReference type="EC" id="3.1.3.64" evidence="1"/>
<proteinExistence type="predicted"/>
<reference evidence="9" key="2">
    <citation type="journal article" date="2008" name="Genome Biol.">
        <title>Improved genome assembly and evidence-based global gene model set for the chordate Ciona intestinalis: new insight into intron and operon populations.</title>
        <authorList>
            <person name="Satou Y."/>
            <person name="Mineta K."/>
            <person name="Ogasawara M."/>
            <person name="Sasakura Y."/>
            <person name="Shoguchi E."/>
            <person name="Ueno K."/>
            <person name="Yamada L."/>
            <person name="Matsumoto J."/>
            <person name="Wasserscheid J."/>
            <person name="Dewar K."/>
            <person name="Wiley G.B."/>
            <person name="Macmil S.L."/>
            <person name="Roe B.A."/>
            <person name="Zeller R.W."/>
            <person name="Hastings K.E."/>
            <person name="Lemaire P."/>
            <person name="Lindquist E."/>
            <person name="Endo T."/>
            <person name="Hotta K."/>
            <person name="Inaba K."/>
        </authorList>
    </citation>
    <scope>NUCLEOTIDE SEQUENCE [LARGE SCALE GENOMIC DNA]</scope>
    <source>
        <strain evidence="9">wild type</strain>
    </source>
</reference>
<evidence type="ECO:0000259" key="8">
    <source>
        <dbReference type="PROSITE" id="PS50275"/>
    </source>
</evidence>
<dbReference type="FunCoup" id="F6YM78">
    <property type="interactions" value="1370"/>
</dbReference>
<reference evidence="9" key="3">
    <citation type="submission" date="2025-08" db="UniProtKB">
        <authorList>
            <consortium name="Ensembl"/>
        </authorList>
    </citation>
    <scope>IDENTIFICATION</scope>
</reference>
<dbReference type="PANTHER" id="PTHR45662:SF2">
    <property type="entry name" value="PHOSPHATIDYLINOSITOL-3-PHOSPHATASE SAC1"/>
    <property type="match status" value="1"/>
</dbReference>
<dbReference type="STRING" id="7719.ENSCINP00000016590"/>
<dbReference type="GeneTree" id="ENSGT00940000168047"/>
<evidence type="ECO:0000256" key="4">
    <source>
        <dbReference type="ARBA" id="ARBA00040795"/>
    </source>
</evidence>
<reference evidence="10" key="1">
    <citation type="journal article" date="2002" name="Science">
        <title>The draft genome of Ciona intestinalis: insights into chordate and vertebrate origins.</title>
        <authorList>
            <person name="Dehal P."/>
            <person name="Satou Y."/>
            <person name="Campbell R.K."/>
            <person name="Chapman J."/>
            <person name="Degnan B."/>
            <person name="De Tomaso A."/>
            <person name="Davidson B."/>
            <person name="Di Gregorio A."/>
            <person name="Gelpke M."/>
            <person name="Goodstein D.M."/>
            <person name="Harafuji N."/>
            <person name="Hastings K.E."/>
            <person name="Ho I."/>
            <person name="Hotta K."/>
            <person name="Huang W."/>
            <person name="Kawashima T."/>
            <person name="Lemaire P."/>
            <person name="Martinez D."/>
            <person name="Meinertzhagen I.A."/>
            <person name="Necula S."/>
            <person name="Nonaka M."/>
            <person name="Putnam N."/>
            <person name="Rash S."/>
            <person name="Saiga H."/>
            <person name="Satake M."/>
            <person name="Terry A."/>
            <person name="Yamada L."/>
            <person name="Wang H.G."/>
            <person name="Awazu S."/>
            <person name="Azumi K."/>
            <person name="Boore J."/>
            <person name="Branno M."/>
            <person name="Chin-Bow S."/>
            <person name="DeSantis R."/>
            <person name="Doyle S."/>
            <person name="Francino P."/>
            <person name="Keys D.N."/>
            <person name="Haga S."/>
            <person name="Hayashi H."/>
            <person name="Hino K."/>
            <person name="Imai K.S."/>
            <person name="Inaba K."/>
            <person name="Kano S."/>
            <person name="Kobayashi K."/>
            <person name="Kobayashi M."/>
            <person name="Lee B.I."/>
            <person name="Makabe K.W."/>
            <person name="Manohar C."/>
            <person name="Matassi G."/>
            <person name="Medina M."/>
            <person name="Mochizuki Y."/>
            <person name="Mount S."/>
            <person name="Morishita T."/>
            <person name="Miura S."/>
            <person name="Nakayama A."/>
            <person name="Nishizaka S."/>
            <person name="Nomoto H."/>
            <person name="Ohta F."/>
            <person name="Oishi K."/>
            <person name="Rigoutsos I."/>
            <person name="Sano M."/>
            <person name="Sasaki A."/>
            <person name="Sasakura Y."/>
            <person name="Shoguchi E."/>
            <person name="Shin-i T."/>
            <person name="Spagnuolo A."/>
            <person name="Stainier D."/>
            <person name="Suzuki M.M."/>
            <person name="Tassy O."/>
            <person name="Takatori N."/>
            <person name="Tokuoka M."/>
            <person name="Yagi K."/>
            <person name="Yoshizaki F."/>
            <person name="Wada S."/>
            <person name="Zhang C."/>
            <person name="Hyatt P.D."/>
            <person name="Larimer F."/>
            <person name="Detter C."/>
            <person name="Doggett N."/>
            <person name="Glavina T."/>
            <person name="Hawkins T."/>
            <person name="Richardson P."/>
            <person name="Lucas S."/>
            <person name="Kohara Y."/>
            <person name="Levine M."/>
            <person name="Satoh N."/>
            <person name="Rokhsar D.S."/>
        </authorList>
    </citation>
    <scope>NUCLEOTIDE SEQUENCE [LARGE SCALE GENOMIC DNA]</scope>
</reference>
<accession>F6YM78</accession>
<evidence type="ECO:0000313" key="9">
    <source>
        <dbReference type="Ensembl" id="ENSCINP00000016590.3"/>
    </source>
</evidence>
<evidence type="ECO:0000256" key="1">
    <source>
        <dbReference type="ARBA" id="ARBA00013038"/>
    </source>
</evidence>
<dbReference type="Pfam" id="PF02383">
    <property type="entry name" value="Syja_N"/>
    <property type="match status" value="1"/>
</dbReference>
<dbReference type="InterPro" id="IPR002013">
    <property type="entry name" value="SAC_dom"/>
</dbReference>
<evidence type="ECO:0000256" key="2">
    <source>
        <dbReference type="ARBA" id="ARBA00036631"/>
    </source>
</evidence>
<organism evidence="9 10">
    <name type="scientific">Ciona intestinalis</name>
    <name type="common">Transparent sea squirt</name>
    <name type="synonym">Ascidia intestinalis</name>
    <dbReference type="NCBI Taxonomy" id="7719"/>
    <lineage>
        <taxon>Eukaryota</taxon>
        <taxon>Metazoa</taxon>
        <taxon>Chordata</taxon>
        <taxon>Tunicata</taxon>
        <taxon>Ascidiacea</taxon>
        <taxon>Phlebobranchia</taxon>
        <taxon>Cionidae</taxon>
        <taxon>Ciona</taxon>
    </lineage>
</organism>
<keyword evidence="7" id="KW-0472">Membrane</keyword>
<dbReference type="GO" id="GO:0043812">
    <property type="term" value="F:phosphatidylinositol-4-phosphate phosphatase activity"/>
    <property type="evidence" value="ECO:0000318"/>
    <property type="project" value="GO_Central"/>
</dbReference>
<evidence type="ECO:0000313" key="10">
    <source>
        <dbReference type="Proteomes" id="UP000008144"/>
    </source>
</evidence>
<feature type="domain" description="SAC" evidence="8">
    <location>
        <begin position="124"/>
        <end position="454"/>
    </location>
</feature>
<comment type="catalytic activity">
    <reaction evidence="3">
        <text>a 1,2-diacyl-sn-glycero-3-phospho-(1D-myo-inositol 4-phosphate) + H2O = a 1,2-diacyl-sn-glycero-3-phospho-(1D-myo-inositol) + phosphate</text>
        <dbReference type="Rhea" id="RHEA:55652"/>
        <dbReference type="ChEBI" id="CHEBI:15377"/>
        <dbReference type="ChEBI" id="CHEBI:43474"/>
        <dbReference type="ChEBI" id="CHEBI:57880"/>
        <dbReference type="ChEBI" id="CHEBI:58178"/>
    </reaction>
    <physiologicalReaction direction="left-to-right" evidence="3">
        <dbReference type="Rhea" id="RHEA:55653"/>
    </physiologicalReaction>
</comment>
<dbReference type="Ensembl" id="ENSCINT00000016590.3">
    <property type="protein sequence ID" value="ENSCINP00000016590.3"/>
    <property type="gene ID" value="ENSCING00000008120.3"/>
</dbReference>
<evidence type="ECO:0000256" key="5">
    <source>
        <dbReference type="ARBA" id="ARBA00041396"/>
    </source>
</evidence>
<dbReference type="GO" id="GO:0005783">
    <property type="term" value="C:endoplasmic reticulum"/>
    <property type="evidence" value="ECO:0000318"/>
    <property type="project" value="GO_Central"/>
</dbReference>
<evidence type="ECO:0000256" key="6">
    <source>
        <dbReference type="ARBA" id="ARBA00041911"/>
    </source>
</evidence>
<dbReference type="GO" id="GO:0004438">
    <property type="term" value="F:phosphatidylinositol-3-phosphate phosphatase activity"/>
    <property type="evidence" value="ECO:0007669"/>
    <property type="project" value="UniProtKB-EC"/>
</dbReference>
<sequence length="590" mass="67012">IMSLVYDNLRLHVTNDAFYIEALSAGSEDVLVIDRINFEIELISNRDDIPPSLAESKAIHAIFGVINLVGGPHLIVVTGRSRVGDIAGHTIWKVTETEVLPYRKSLLNLNEAQTSDNETYLALLNNALSFKDYYFSTSFDITHSMQRLALADAGFLLEPLSTRADHRFFWNRHALHDFLDRPELSKFTVPFMHGFISITSCFVLGRTFDLILVSRRSTLRAGTRYFVRGLDKQGDAANFVETEQVVVYARHICSLVQTRGSIPLLWSQRPNLRYKPLPKLVEDRALHLASFKSHFDSQIITYGKQMVLNLVNHKGVELTLAQAFLDAVNETNSKDIGYDAFDFHGQCGANHWDRLSILIDRIALDQEQFGYFMQNRDGTVFMKQTGVFRTNCMDCLDRTNVVQSLIARVSLTKQLKQLGIFKPDSTIEQEAELDYTLKQIWADNADFCSRQYAGTGALKTDYTRTGKRTKFGLLKDGYNSAVRYLKNNFSDGFRQDSMDLLLGNFCVSESTSSPFPSPEQRRRPVLLFLIYLIFSVFVIVALLPATGFLEQLTYVIIWALATLVVSSYVLRHGVDFVNKPNLVHVKEKFE</sequence>
<dbReference type="GO" id="GO:0046856">
    <property type="term" value="P:phosphatidylinositol dephosphorylation"/>
    <property type="evidence" value="ECO:0000318"/>
    <property type="project" value="GO_Central"/>
</dbReference>
<protein>
    <recommendedName>
        <fullName evidence="4">Phosphatidylinositol-3-phosphatase SAC1</fullName>
        <ecNumber evidence="1">3.1.3.64</ecNumber>
    </recommendedName>
    <alternativeName>
        <fullName evidence="6">Phosphatidylinositol-4-phosphate phosphatase</fullName>
    </alternativeName>
    <alternativeName>
        <fullName evidence="5">Suppressor of actin mutations 1-like protein</fullName>
    </alternativeName>
</protein>
<dbReference type="EMBL" id="EAAA01002198">
    <property type="status" value="NOT_ANNOTATED_CDS"/>
    <property type="molecule type" value="Genomic_DNA"/>
</dbReference>
<dbReference type="InParanoid" id="F6YM78"/>
<comment type="catalytic activity">
    <reaction evidence="2">
        <text>a 1,2-diacyl-sn-glycero-3-phospho-(1D-myo-inositol-3-phosphate) + H2O = a 1,2-diacyl-sn-glycero-3-phospho-(1D-myo-inositol) + phosphate</text>
        <dbReference type="Rhea" id="RHEA:12316"/>
        <dbReference type="ChEBI" id="CHEBI:15377"/>
        <dbReference type="ChEBI" id="CHEBI:43474"/>
        <dbReference type="ChEBI" id="CHEBI:57880"/>
        <dbReference type="ChEBI" id="CHEBI:58088"/>
        <dbReference type="EC" id="3.1.3.64"/>
    </reaction>
    <physiologicalReaction direction="left-to-right" evidence="2">
        <dbReference type="Rhea" id="RHEA:12317"/>
    </physiologicalReaction>
</comment>
<evidence type="ECO:0000256" key="3">
    <source>
        <dbReference type="ARBA" id="ARBA00036807"/>
    </source>
</evidence>
<gene>
    <name evidence="9" type="primary">LOC100182691</name>
</gene>
<keyword evidence="7" id="KW-0812">Transmembrane</keyword>
<keyword evidence="10" id="KW-1185">Reference proteome</keyword>
<name>F6YM78_CIOIN</name>
<dbReference type="AlphaFoldDB" id="F6YM78"/>
<dbReference type="PROSITE" id="PS50275">
    <property type="entry name" value="SAC"/>
    <property type="match status" value="1"/>
</dbReference>
<reference evidence="9" key="4">
    <citation type="submission" date="2025-09" db="UniProtKB">
        <authorList>
            <consortium name="Ensembl"/>
        </authorList>
    </citation>
    <scope>IDENTIFICATION</scope>
</reference>